<keyword evidence="1" id="KW-0472">Membrane</keyword>
<reference evidence="2 3" key="1">
    <citation type="submission" date="2016-02" db="EMBL/GenBank/DDBJ databases">
        <title>Genome sequence of Tissierella creatinophila DSM 6911.</title>
        <authorList>
            <person name="Poehlein A."/>
            <person name="Daniel R."/>
        </authorList>
    </citation>
    <scope>NUCLEOTIDE SEQUENCE [LARGE SCALE GENOMIC DNA]</scope>
    <source>
        <strain evidence="2 3">DSM 6911</strain>
    </source>
</reference>
<feature type="transmembrane region" description="Helical" evidence="1">
    <location>
        <begin position="123"/>
        <end position="143"/>
    </location>
</feature>
<keyword evidence="1" id="KW-1133">Transmembrane helix</keyword>
<feature type="transmembrane region" description="Helical" evidence="1">
    <location>
        <begin position="186"/>
        <end position="210"/>
    </location>
</feature>
<proteinExistence type="predicted"/>
<name>A0A1U7M4H2_TISCR</name>
<feature type="transmembrane region" description="Helical" evidence="1">
    <location>
        <begin position="45"/>
        <end position="70"/>
    </location>
</feature>
<keyword evidence="1" id="KW-0812">Transmembrane</keyword>
<keyword evidence="3" id="KW-1185">Reference proteome</keyword>
<sequence length="219" mass="26434">MNRIIKNNKFLILFLIYLLGTSIFFLIINSLGYDWFNHWFFDKFFVFQFVSVVIVGLALQDRFYNALTYIRIGNRRKILKNQLLRYYEQGFIYLNIMFIFIILGGLLTRSFSDSIDLLYIVQWYIHYLLGIILLINLILCLKWSNNSILSKYSEFLVFLFLYMEIFLIVKYLKIIFNININIFFSWIFYGGLKSYFVILFLIIITTLICVKLSDRRDFL</sequence>
<dbReference type="EMBL" id="LTDM01000037">
    <property type="protein sequence ID" value="OLS02213.1"/>
    <property type="molecule type" value="Genomic_DNA"/>
</dbReference>
<evidence type="ECO:0008006" key="4">
    <source>
        <dbReference type="Google" id="ProtNLM"/>
    </source>
</evidence>
<feature type="transmembrane region" description="Helical" evidence="1">
    <location>
        <begin position="91"/>
        <end position="111"/>
    </location>
</feature>
<feature type="transmembrane region" description="Helical" evidence="1">
    <location>
        <begin position="12"/>
        <end position="33"/>
    </location>
</feature>
<protein>
    <recommendedName>
        <fullName evidence="4">ABC-2 family transporter protein</fullName>
    </recommendedName>
</protein>
<evidence type="ECO:0000313" key="2">
    <source>
        <dbReference type="EMBL" id="OLS02213.1"/>
    </source>
</evidence>
<evidence type="ECO:0000313" key="3">
    <source>
        <dbReference type="Proteomes" id="UP000186112"/>
    </source>
</evidence>
<accession>A0A1U7M4H2</accession>
<feature type="transmembrane region" description="Helical" evidence="1">
    <location>
        <begin position="155"/>
        <end position="174"/>
    </location>
</feature>
<dbReference type="Proteomes" id="UP000186112">
    <property type="component" value="Unassembled WGS sequence"/>
</dbReference>
<evidence type="ECO:0000256" key="1">
    <source>
        <dbReference type="SAM" id="Phobius"/>
    </source>
</evidence>
<gene>
    <name evidence="2" type="ORF">TICRE_18170</name>
</gene>
<dbReference type="AlphaFoldDB" id="A0A1U7M4H2"/>
<organism evidence="2 3">
    <name type="scientific">Tissierella creatinophila DSM 6911</name>
    <dbReference type="NCBI Taxonomy" id="1123403"/>
    <lineage>
        <taxon>Bacteria</taxon>
        <taxon>Bacillati</taxon>
        <taxon>Bacillota</taxon>
        <taxon>Tissierellia</taxon>
        <taxon>Tissierellales</taxon>
        <taxon>Tissierellaceae</taxon>
        <taxon>Tissierella</taxon>
    </lineage>
</organism>
<comment type="caution">
    <text evidence="2">The sequence shown here is derived from an EMBL/GenBank/DDBJ whole genome shotgun (WGS) entry which is preliminary data.</text>
</comment>